<sequence length="127" mass="13916">MRLPYLLFVAIIDVLLFPTLHFPCHNKRYSLSLPYTSPLSISLLFRLSPLAHLAYTNLPVSLFSLISHSFYLHLSSFPHPASLIPSPHAGYAPLALLPCHTLLSPASSASSPPPSYVLAGDHSRVDD</sequence>
<reference evidence="3 4" key="1">
    <citation type="submission" date="2019-05" db="EMBL/GenBank/DDBJ databases">
        <title>Another draft genome of Portunus trituberculatus and its Hox gene families provides insights of decapod evolution.</title>
        <authorList>
            <person name="Jeong J.-H."/>
            <person name="Song I."/>
            <person name="Kim S."/>
            <person name="Choi T."/>
            <person name="Kim D."/>
            <person name="Ryu S."/>
            <person name="Kim W."/>
        </authorList>
    </citation>
    <scope>NUCLEOTIDE SEQUENCE [LARGE SCALE GENOMIC DNA]</scope>
    <source>
        <tissue evidence="3">Muscle</tissue>
    </source>
</reference>
<evidence type="ECO:0000313" key="3">
    <source>
        <dbReference type="EMBL" id="MPC38351.1"/>
    </source>
</evidence>
<organism evidence="3 4">
    <name type="scientific">Portunus trituberculatus</name>
    <name type="common">Swimming crab</name>
    <name type="synonym">Neptunus trituberculatus</name>
    <dbReference type="NCBI Taxonomy" id="210409"/>
    <lineage>
        <taxon>Eukaryota</taxon>
        <taxon>Metazoa</taxon>
        <taxon>Ecdysozoa</taxon>
        <taxon>Arthropoda</taxon>
        <taxon>Crustacea</taxon>
        <taxon>Multicrustacea</taxon>
        <taxon>Malacostraca</taxon>
        <taxon>Eumalacostraca</taxon>
        <taxon>Eucarida</taxon>
        <taxon>Decapoda</taxon>
        <taxon>Pleocyemata</taxon>
        <taxon>Brachyura</taxon>
        <taxon>Eubrachyura</taxon>
        <taxon>Portunoidea</taxon>
        <taxon>Portunidae</taxon>
        <taxon>Portuninae</taxon>
        <taxon>Portunus</taxon>
    </lineage>
</organism>
<evidence type="ECO:0000313" key="4">
    <source>
        <dbReference type="Proteomes" id="UP000324222"/>
    </source>
</evidence>
<proteinExistence type="predicted"/>
<dbReference type="AlphaFoldDB" id="A0A5B7EUJ2"/>
<evidence type="ECO:0000256" key="2">
    <source>
        <dbReference type="SAM" id="SignalP"/>
    </source>
</evidence>
<dbReference type="Proteomes" id="UP000324222">
    <property type="component" value="Unassembled WGS sequence"/>
</dbReference>
<feature type="region of interest" description="Disordered" evidence="1">
    <location>
        <begin position="105"/>
        <end position="127"/>
    </location>
</feature>
<comment type="caution">
    <text evidence="3">The sequence shown here is derived from an EMBL/GenBank/DDBJ whole genome shotgun (WGS) entry which is preliminary data.</text>
</comment>
<feature type="signal peptide" evidence="2">
    <location>
        <begin position="1"/>
        <end position="21"/>
    </location>
</feature>
<protein>
    <submittedName>
        <fullName evidence="3">Uncharacterized protein</fullName>
    </submittedName>
</protein>
<accession>A0A5B7EUJ2</accession>
<gene>
    <name evidence="3" type="ORF">E2C01_031857</name>
</gene>
<keyword evidence="2" id="KW-0732">Signal</keyword>
<name>A0A5B7EUJ2_PORTR</name>
<dbReference type="EMBL" id="VSRR010004045">
    <property type="protein sequence ID" value="MPC38351.1"/>
    <property type="molecule type" value="Genomic_DNA"/>
</dbReference>
<evidence type="ECO:0000256" key="1">
    <source>
        <dbReference type="SAM" id="MobiDB-lite"/>
    </source>
</evidence>
<feature type="chain" id="PRO_5022847261" evidence="2">
    <location>
        <begin position="22"/>
        <end position="127"/>
    </location>
</feature>
<keyword evidence="4" id="KW-1185">Reference proteome</keyword>